<evidence type="ECO:0000313" key="1">
    <source>
        <dbReference type="EMBL" id="GAQ19307.1"/>
    </source>
</evidence>
<sequence>MSCHCFWLRISFPNVQKTRPYVYCVDIGTGFSRGSTLFAQARMSHFIGATPELPFLYVLSFGLHDPEFADHSLQKVLISFTVAIIHIEICKNNTSLTPILSS</sequence>
<reference evidence="2" key="1">
    <citation type="submission" date="2015-07" db="EMBL/GenBank/DDBJ databases">
        <title>Draft Genome Sequence of Oceanobacillus picturae Heshi-B3 that Was Isolated from Fermented Rice Bran with Aging Salted Mackerel, Which Was Named Heshiko as Traditional Fermented Seafood in Japan.</title>
        <authorList>
            <person name="Akuzawa S."/>
            <person name="Nakagawa J."/>
            <person name="Kanekatsu T."/>
            <person name="Kanesaki Y."/>
            <person name="Suzuki T."/>
        </authorList>
    </citation>
    <scope>NUCLEOTIDE SEQUENCE [LARGE SCALE GENOMIC DNA]</scope>
    <source>
        <strain evidence="2">Heshi-B3</strain>
    </source>
</reference>
<gene>
    <name evidence="1" type="ORF">OPHB3_3274</name>
</gene>
<proteinExistence type="predicted"/>
<dbReference type="AlphaFoldDB" id="A0A0U9HA60"/>
<dbReference type="Proteomes" id="UP000052946">
    <property type="component" value="Unassembled WGS sequence"/>
</dbReference>
<accession>A0A0U9HA60</accession>
<dbReference type="EMBL" id="BBXV01000043">
    <property type="protein sequence ID" value="GAQ19307.1"/>
    <property type="molecule type" value="Genomic_DNA"/>
</dbReference>
<comment type="caution">
    <text evidence="1">The sequence shown here is derived from an EMBL/GenBank/DDBJ whole genome shotgun (WGS) entry which is preliminary data.</text>
</comment>
<organism evidence="1 2">
    <name type="scientific">Oceanobacillus picturae</name>
    <dbReference type="NCBI Taxonomy" id="171693"/>
    <lineage>
        <taxon>Bacteria</taxon>
        <taxon>Bacillati</taxon>
        <taxon>Bacillota</taxon>
        <taxon>Bacilli</taxon>
        <taxon>Bacillales</taxon>
        <taxon>Bacillaceae</taxon>
        <taxon>Oceanobacillus</taxon>
    </lineage>
</organism>
<protein>
    <submittedName>
        <fullName evidence="1">RNA polymerase sigma factor</fullName>
    </submittedName>
</protein>
<reference evidence="1 2" key="2">
    <citation type="journal article" date="2016" name="Genome Announc.">
        <title>Draft Genome Sequence of Oceanobacillus picturae Heshi-B3, Isolated from Fermented Rice Bran in a Traditional Japanese Seafood Dish.</title>
        <authorList>
            <person name="Akuzawa S."/>
            <person name="Nagaoka J."/>
            <person name="Kanekatsu M."/>
            <person name="Kanesaki Y."/>
            <person name="Suzuki T."/>
        </authorList>
    </citation>
    <scope>NUCLEOTIDE SEQUENCE [LARGE SCALE GENOMIC DNA]</scope>
    <source>
        <strain evidence="1 2">Heshi-B3</strain>
    </source>
</reference>
<name>A0A0U9HA60_9BACI</name>
<evidence type="ECO:0000313" key="2">
    <source>
        <dbReference type="Proteomes" id="UP000052946"/>
    </source>
</evidence>